<feature type="region of interest" description="Disordered" evidence="1">
    <location>
        <begin position="136"/>
        <end position="168"/>
    </location>
</feature>
<dbReference type="GO" id="GO:0072318">
    <property type="term" value="P:clathrin coat disassembly"/>
    <property type="evidence" value="ECO:0007669"/>
    <property type="project" value="TreeGrafter"/>
</dbReference>
<evidence type="ECO:0000256" key="1">
    <source>
        <dbReference type="SAM" id="MobiDB-lite"/>
    </source>
</evidence>
<dbReference type="GO" id="GO:0031982">
    <property type="term" value="C:vesicle"/>
    <property type="evidence" value="ECO:0007669"/>
    <property type="project" value="TreeGrafter"/>
</dbReference>
<feature type="compositionally biased region" description="Basic and acidic residues" evidence="1">
    <location>
        <begin position="201"/>
        <end position="235"/>
    </location>
</feature>
<feature type="compositionally biased region" description="Basic and acidic residues" evidence="1">
    <location>
        <begin position="153"/>
        <end position="166"/>
    </location>
</feature>
<evidence type="ECO:0000313" key="3">
    <source>
        <dbReference type="Proteomes" id="UP000436088"/>
    </source>
</evidence>
<keyword evidence="3" id="KW-1185">Reference proteome</keyword>
<feature type="region of interest" description="Disordered" evidence="1">
    <location>
        <begin position="30"/>
        <end position="59"/>
    </location>
</feature>
<accession>A0A6A2XEV6</accession>
<dbReference type="AlphaFoldDB" id="A0A6A2XEV6"/>
<name>A0A6A2XEV6_HIBSY</name>
<feature type="compositionally biased region" description="Basic and acidic residues" evidence="1">
    <location>
        <begin position="136"/>
        <end position="145"/>
    </location>
</feature>
<dbReference type="GO" id="GO:0005737">
    <property type="term" value="C:cytoplasm"/>
    <property type="evidence" value="ECO:0007669"/>
    <property type="project" value="TreeGrafter"/>
</dbReference>
<feature type="region of interest" description="Disordered" evidence="1">
    <location>
        <begin position="464"/>
        <end position="489"/>
    </location>
</feature>
<evidence type="ECO:0000313" key="2">
    <source>
        <dbReference type="EMBL" id="KAE8655077.1"/>
    </source>
</evidence>
<protein>
    <submittedName>
        <fullName evidence="2">Uncharacterized protein</fullName>
    </submittedName>
</protein>
<dbReference type="PANTHER" id="PTHR23172:SF67">
    <property type="entry name" value="AUXILIN-LIKE PROTEIN 1"/>
    <property type="match status" value="1"/>
</dbReference>
<gene>
    <name evidence="2" type="ORF">F3Y22_tig00117034pilonHSYRG00684</name>
</gene>
<dbReference type="Proteomes" id="UP000436088">
    <property type="component" value="Unassembled WGS sequence"/>
</dbReference>
<comment type="caution">
    <text evidence="2">The sequence shown here is derived from an EMBL/GenBank/DDBJ whole genome shotgun (WGS) entry which is preliminary data.</text>
</comment>
<dbReference type="GO" id="GO:0030276">
    <property type="term" value="F:clathrin binding"/>
    <property type="evidence" value="ECO:0007669"/>
    <property type="project" value="TreeGrafter"/>
</dbReference>
<feature type="region of interest" description="Disordered" evidence="1">
    <location>
        <begin position="252"/>
        <end position="285"/>
    </location>
</feature>
<dbReference type="GO" id="GO:0072583">
    <property type="term" value="P:clathrin-dependent endocytosis"/>
    <property type="evidence" value="ECO:0007669"/>
    <property type="project" value="TreeGrafter"/>
</dbReference>
<reference evidence="2" key="1">
    <citation type="submission" date="2019-09" db="EMBL/GenBank/DDBJ databases">
        <title>Draft genome information of white flower Hibiscus syriacus.</title>
        <authorList>
            <person name="Kim Y.-M."/>
        </authorList>
    </citation>
    <scope>NUCLEOTIDE SEQUENCE [LARGE SCALE GENOMIC DNA]</scope>
    <source>
        <strain evidence="2">YM2019G1</strain>
    </source>
</reference>
<sequence length="547" mass="63068">MFSASGDGQGSKGLDEALVGLYNKAVFGESPSYGGDSPLEQQRGRPYGSSGSFCGGETAGEQTFTNEFTARERGRNGACFSETFVTISYINLRTEPSHLPPPSRPPPLVNVKSDASSAALKEAMYKAQVKLKNAKEVLERNREGSKSSIKIGSKSDGKVEEKKDSKAVNGKKLIDADELGECEKWVYAQEKDNELGVGLAVEEKKNGQEENETSKSTENPKKVHEYLEREDEKKSWREIENEKRLKQERLQEVNEREHRKALYQKDTEKKQKEVFEKDESKRSSKVVIEQGKDEMLEEVIEHRDYIKQVKEVQDTENEVKQKVVELEETEDLKGENNAYQKIERDESGKKKKIALENHQYEERESCGLVSHVVSNLDCNRKCQDNQLLRDQGLKFAYEWRGRARHVKEAHVPLHLEENKDNYVTAQPVKESFETERQPEAVEASELGKGSVNRTFQHVKIRQSTERNDKNIDDNIASEEEVERQKREGELEKERLRTIEEERERERENDRMAVNRTLLEAHERAERAALEEQLLKLIKEQWQRHMKD</sequence>
<feature type="region of interest" description="Disordered" evidence="1">
    <location>
        <begin position="200"/>
        <end position="235"/>
    </location>
</feature>
<feature type="compositionally biased region" description="Basic and acidic residues" evidence="1">
    <location>
        <begin position="252"/>
        <end position="282"/>
    </location>
</feature>
<dbReference type="PANTHER" id="PTHR23172">
    <property type="entry name" value="AUXILIN/CYCLIN G-ASSOCIATED KINASE-RELATED"/>
    <property type="match status" value="1"/>
</dbReference>
<organism evidence="2 3">
    <name type="scientific">Hibiscus syriacus</name>
    <name type="common">Rose of Sharon</name>
    <dbReference type="NCBI Taxonomy" id="106335"/>
    <lineage>
        <taxon>Eukaryota</taxon>
        <taxon>Viridiplantae</taxon>
        <taxon>Streptophyta</taxon>
        <taxon>Embryophyta</taxon>
        <taxon>Tracheophyta</taxon>
        <taxon>Spermatophyta</taxon>
        <taxon>Magnoliopsida</taxon>
        <taxon>eudicotyledons</taxon>
        <taxon>Gunneridae</taxon>
        <taxon>Pentapetalae</taxon>
        <taxon>rosids</taxon>
        <taxon>malvids</taxon>
        <taxon>Malvales</taxon>
        <taxon>Malvaceae</taxon>
        <taxon>Malvoideae</taxon>
        <taxon>Hibiscus</taxon>
    </lineage>
</organism>
<proteinExistence type="predicted"/>
<dbReference type="EMBL" id="VEPZ02001782">
    <property type="protein sequence ID" value="KAE8655077.1"/>
    <property type="molecule type" value="Genomic_DNA"/>
</dbReference>